<comment type="subcellular location">
    <subcellularLocation>
        <location evidence="6">Cytoplasm</location>
    </subcellularLocation>
</comment>
<comment type="similarity">
    <text evidence="1 6">Belongs to the methyltransferase superfamily. PrmA family.</text>
</comment>
<dbReference type="PANTHER" id="PTHR43648">
    <property type="entry name" value="ELECTRON TRANSFER FLAVOPROTEIN BETA SUBUNIT LYSINE METHYLTRANSFERASE"/>
    <property type="match status" value="1"/>
</dbReference>
<keyword evidence="3 6" id="KW-0489">Methyltransferase</keyword>
<dbReference type="GO" id="GO:0008276">
    <property type="term" value="F:protein methyltransferase activity"/>
    <property type="evidence" value="ECO:0007669"/>
    <property type="project" value="UniProtKB-UniRule"/>
</dbReference>
<dbReference type="CDD" id="cd02440">
    <property type="entry name" value="AdoMet_MTases"/>
    <property type="match status" value="1"/>
</dbReference>
<name>A0A4R8DWR6_9BACT</name>
<dbReference type="GO" id="GO:0005840">
    <property type="term" value="C:ribosome"/>
    <property type="evidence" value="ECO:0007669"/>
    <property type="project" value="UniProtKB-KW"/>
</dbReference>
<dbReference type="HAMAP" id="MF_00735">
    <property type="entry name" value="Methyltr_PrmA"/>
    <property type="match status" value="1"/>
</dbReference>
<accession>A0A4R8DWR6</accession>
<dbReference type="NCBIfam" id="NF001785">
    <property type="entry name" value="PRK00517.2-2"/>
    <property type="match status" value="1"/>
</dbReference>
<dbReference type="Pfam" id="PF06325">
    <property type="entry name" value="PrmA"/>
    <property type="match status" value="1"/>
</dbReference>
<dbReference type="AlphaFoldDB" id="A0A4R8DWR6"/>
<dbReference type="RefSeq" id="WP_133994304.1">
    <property type="nucleotide sequence ID" value="NZ_SODV01000001.1"/>
</dbReference>
<dbReference type="EMBL" id="SODV01000001">
    <property type="protein sequence ID" value="TDX01661.1"/>
    <property type="molecule type" value="Genomic_DNA"/>
</dbReference>
<keyword evidence="5 6" id="KW-0949">S-adenosyl-L-methionine</keyword>
<dbReference type="InterPro" id="IPR004498">
    <property type="entry name" value="Ribosomal_PrmA_MeTrfase"/>
</dbReference>
<dbReference type="InterPro" id="IPR050078">
    <property type="entry name" value="Ribosomal_L11_MeTrfase_PrmA"/>
</dbReference>
<evidence type="ECO:0000256" key="6">
    <source>
        <dbReference type="HAMAP-Rule" id="MF_00735"/>
    </source>
</evidence>
<dbReference type="PANTHER" id="PTHR43648:SF1">
    <property type="entry name" value="ELECTRON TRANSFER FLAVOPROTEIN BETA SUBUNIT LYSINE METHYLTRANSFERASE"/>
    <property type="match status" value="1"/>
</dbReference>
<protein>
    <recommendedName>
        <fullName evidence="6">Ribosomal protein L11 methyltransferase</fullName>
        <shortName evidence="6">L11 Mtase</shortName>
        <ecNumber evidence="6">2.1.1.-</ecNumber>
    </recommendedName>
</protein>
<dbReference type="SUPFAM" id="SSF53335">
    <property type="entry name" value="S-adenosyl-L-methionine-dependent methyltransferases"/>
    <property type="match status" value="1"/>
</dbReference>
<dbReference type="Gene3D" id="3.40.50.150">
    <property type="entry name" value="Vaccinia Virus protein VP39"/>
    <property type="match status" value="1"/>
</dbReference>
<comment type="function">
    <text evidence="6">Methylates ribosomal protein L11.</text>
</comment>
<keyword evidence="7" id="KW-0687">Ribonucleoprotein</keyword>
<comment type="caution">
    <text evidence="7">The sequence shown here is derived from an EMBL/GenBank/DDBJ whole genome shotgun (WGS) entry which is preliminary data.</text>
</comment>
<evidence type="ECO:0000256" key="5">
    <source>
        <dbReference type="ARBA" id="ARBA00022691"/>
    </source>
</evidence>
<evidence type="ECO:0000313" key="8">
    <source>
        <dbReference type="Proteomes" id="UP000294498"/>
    </source>
</evidence>
<dbReference type="Proteomes" id="UP000294498">
    <property type="component" value="Unassembled WGS sequence"/>
</dbReference>
<dbReference type="EC" id="2.1.1.-" evidence="6"/>
<gene>
    <name evidence="6" type="primary">prmA</name>
    <name evidence="7" type="ORF">EDB95_2702</name>
</gene>
<sequence>MPSYIELIIPEPDPTRRDLLVPDLEALGFEGFEEEEDGLKAYIREDLLDELAFGKVAAAYGTVQRNVLPEQNWNLLWESNFEPVVIDDFCGIRAEFHPAITGVRHELVITPKMSFGTGHHATTRLMIESMRAMPIEDKRVVDFGTGTGVLAILAERLGARAIWALDNDPWSIDNARENRDRNEAGLVSLHLSASLDGVPVSDVILANINRHVLLEYMETLYSLLAPGGLLLLSGILLEDRVVIGEAAEKAGFAFDGERQALGWLAQLWKKALGIGQNNVT</sequence>
<evidence type="ECO:0000256" key="3">
    <source>
        <dbReference type="ARBA" id="ARBA00022603"/>
    </source>
</evidence>
<feature type="binding site" evidence="6">
    <location>
        <position position="123"/>
    </location>
    <ligand>
        <name>S-adenosyl-L-methionine</name>
        <dbReference type="ChEBI" id="CHEBI:59789"/>
    </ligand>
</feature>
<dbReference type="OrthoDB" id="9785995at2"/>
<feature type="binding site" evidence="6">
    <location>
        <position position="166"/>
    </location>
    <ligand>
        <name>S-adenosyl-L-methionine</name>
        <dbReference type="ChEBI" id="CHEBI:59789"/>
    </ligand>
</feature>
<feature type="binding site" evidence="6">
    <location>
        <position position="144"/>
    </location>
    <ligand>
        <name>S-adenosyl-L-methionine</name>
        <dbReference type="ChEBI" id="CHEBI:59789"/>
    </ligand>
</feature>
<evidence type="ECO:0000256" key="4">
    <source>
        <dbReference type="ARBA" id="ARBA00022679"/>
    </source>
</evidence>
<keyword evidence="7" id="KW-0689">Ribosomal protein</keyword>
<keyword evidence="2 6" id="KW-0963">Cytoplasm</keyword>
<feature type="binding site" evidence="6">
    <location>
        <position position="207"/>
    </location>
    <ligand>
        <name>S-adenosyl-L-methionine</name>
        <dbReference type="ChEBI" id="CHEBI:59789"/>
    </ligand>
</feature>
<reference evidence="7 8" key="1">
    <citation type="submission" date="2019-03" db="EMBL/GenBank/DDBJ databases">
        <title>Genomic Encyclopedia of Type Strains, Phase IV (KMG-IV): sequencing the most valuable type-strain genomes for metagenomic binning, comparative biology and taxonomic classification.</title>
        <authorList>
            <person name="Goeker M."/>
        </authorList>
    </citation>
    <scope>NUCLEOTIDE SEQUENCE [LARGE SCALE GENOMIC DNA]</scope>
    <source>
        <strain evidence="7 8">DSM 100059</strain>
    </source>
</reference>
<evidence type="ECO:0000313" key="7">
    <source>
        <dbReference type="EMBL" id="TDX01661.1"/>
    </source>
</evidence>
<evidence type="ECO:0000256" key="2">
    <source>
        <dbReference type="ARBA" id="ARBA00022490"/>
    </source>
</evidence>
<comment type="catalytic activity">
    <reaction evidence="6">
        <text>L-lysyl-[protein] + 3 S-adenosyl-L-methionine = N(6),N(6),N(6)-trimethyl-L-lysyl-[protein] + 3 S-adenosyl-L-homocysteine + 3 H(+)</text>
        <dbReference type="Rhea" id="RHEA:54192"/>
        <dbReference type="Rhea" id="RHEA-COMP:9752"/>
        <dbReference type="Rhea" id="RHEA-COMP:13826"/>
        <dbReference type="ChEBI" id="CHEBI:15378"/>
        <dbReference type="ChEBI" id="CHEBI:29969"/>
        <dbReference type="ChEBI" id="CHEBI:57856"/>
        <dbReference type="ChEBI" id="CHEBI:59789"/>
        <dbReference type="ChEBI" id="CHEBI:61961"/>
    </reaction>
</comment>
<keyword evidence="4 6" id="KW-0808">Transferase</keyword>
<dbReference type="GO" id="GO:0032259">
    <property type="term" value="P:methylation"/>
    <property type="evidence" value="ECO:0007669"/>
    <property type="project" value="UniProtKB-KW"/>
</dbReference>
<keyword evidence="8" id="KW-1185">Reference proteome</keyword>
<dbReference type="GO" id="GO:0005737">
    <property type="term" value="C:cytoplasm"/>
    <property type="evidence" value="ECO:0007669"/>
    <property type="project" value="UniProtKB-SubCell"/>
</dbReference>
<proteinExistence type="inferred from homology"/>
<organism evidence="7 8">
    <name type="scientific">Dinghuibacter silviterrae</name>
    <dbReference type="NCBI Taxonomy" id="1539049"/>
    <lineage>
        <taxon>Bacteria</taxon>
        <taxon>Pseudomonadati</taxon>
        <taxon>Bacteroidota</taxon>
        <taxon>Chitinophagia</taxon>
        <taxon>Chitinophagales</taxon>
        <taxon>Chitinophagaceae</taxon>
        <taxon>Dinghuibacter</taxon>
    </lineage>
</organism>
<evidence type="ECO:0000256" key="1">
    <source>
        <dbReference type="ARBA" id="ARBA00009741"/>
    </source>
</evidence>
<dbReference type="InterPro" id="IPR029063">
    <property type="entry name" value="SAM-dependent_MTases_sf"/>
</dbReference>